<evidence type="ECO:0000313" key="1">
    <source>
        <dbReference type="EMBL" id="PRP74797.1"/>
    </source>
</evidence>
<protein>
    <submittedName>
        <fullName evidence="1">Uncharacterized protein</fullName>
    </submittedName>
</protein>
<gene>
    <name evidence="1" type="ORF">PROFUN_06658</name>
</gene>
<keyword evidence="2" id="KW-1185">Reference proteome</keyword>
<evidence type="ECO:0000313" key="2">
    <source>
        <dbReference type="Proteomes" id="UP000241769"/>
    </source>
</evidence>
<organism evidence="1 2">
    <name type="scientific">Planoprotostelium fungivorum</name>
    <dbReference type="NCBI Taxonomy" id="1890364"/>
    <lineage>
        <taxon>Eukaryota</taxon>
        <taxon>Amoebozoa</taxon>
        <taxon>Evosea</taxon>
        <taxon>Variosea</taxon>
        <taxon>Cavosteliida</taxon>
        <taxon>Cavosteliaceae</taxon>
        <taxon>Planoprotostelium</taxon>
    </lineage>
</organism>
<dbReference type="AlphaFoldDB" id="A0A2P6MSY9"/>
<proteinExistence type="predicted"/>
<name>A0A2P6MSY9_9EUKA</name>
<comment type="caution">
    <text evidence="1">The sequence shown here is derived from an EMBL/GenBank/DDBJ whole genome shotgun (WGS) entry which is preliminary data.</text>
</comment>
<dbReference type="InParanoid" id="A0A2P6MSY9"/>
<sequence>MQTQGLTKIERTKCMEGRNQVVIHRTFSTDKEEQHTGDISPINANGLDDQKGSGFDAMLRQLSGSVVTRKTEVTPEVKAVRERELNVAKKTEMLDSTEYLRMKAHQIEEMLQLHLEDPVVHNAKQLSKEYNMNLQLIEKVLSFYQAPNVKLVEKIPTSKRV</sequence>
<dbReference type="Proteomes" id="UP000241769">
    <property type="component" value="Unassembled WGS sequence"/>
</dbReference>
<accession>A0A2P6MSY9</accession>
<dbReference type="EMBL" id="MDYQ01000441">
    <property type="protein sequence ID" value="PRP74797.1"/>
    <property type="molecule type" value="Genomic_DNA"/>
</dbReference>
<reference evidence="1 2" key="1">
    <citation type="journal article" date="2018" name="Genome Biol. Evol.">
        <title>Multiple Roots of Fruiting Body Formation in Amoebozoa.</title>
        <authorList>
            <person name="Hillmann F."/>
            <person name="Forbes G."/>
            <person name="Novohradska S."/>
            <person name="Ferling I."/>
            <person name="Riege K."/>
            <person name="Groth M."/>
            <person name="Westermann M."/>
            <person name="Marz M."/>
            <person name="Spaller T."/>
            <person name="Winckler T."/>
            <person name="Schaap P."/>
            <person name="Glockner G."/>
        </authorList>
    </citation>
    <scope>NUCLEOTIDE SEQUENCE [LARGE SCALE GENOMIC DNA]</scope>
    <source>
        <strain evidence="1 2">Jena</strain>
    </source>
</reference>